<gene>
    <name evidence="1" type="ORF">RF11_11097</name>
</gene>
<name>A0A0C2MQA6_THEKT</name>
<dbReference type="AlphaFoldDB" id="A0A0C2MQA6"/>
<dbReference type="EMBL" id="JWZT01002428">
    <property type="protein sequence ID" value="KII69451.1"/>
    <property type="molecule type" value="Genomic_DNA"/>
</dbReference>
<keyword evidence="2" id="KW-1185">Reference proteome</keyword>
<dbReference type="Proteomes" id="UP000031668">
    <property type="component" value="Unassembled WGS sequence"/>
</dbReference>
<proteinExistence type="predicted"/>
<evidence type="ECO:0000313" key="2">
    <source>
        <dbReference type="Proteomes" id="UP000031668"/>
    </source>
</evidence>
<sequence length="127" mass="14617">MEIQEDYKKKLRINRGNTMLQPEQTIQETNFLMPPPTFTRKFSPIPDNSINYSTGAEFIESSSDLESHLWGSTGERSGCQTPIPMTVNEQSFIMPTPQYIYPHPLADKEHLCVDFETGQYFYGVDMD</sequence>
<comment type="caution">
    <text evidence="1">The sequence shown here is derived from an EMBL/GenBank/DDBJ whole genome shotgun (WGS) entry which is preliminary data.</text>
</comment>
<evidence type="ECO:0000313" key="1">
    <source>
        <dbReference type="EMBL" id="KII69451.1"/>
    </source>
</evidence>
<accession>A0A0C2MQA6</accession>
<reference evidence="1 2" key="1">
    <citation type="journal article" date="2014" name="Genome Biol. Evol.">
        <title>The genome of the myxosporean Thelohanellus kitauei shows adaptations to nutrient acquisition within its fish host.</title>
        <authorList>
            <person name="Yang Y."/>
            <person name="Xiong J."/>
            <person name="Zhou Z."/>
            <person name="Huo F."/>
            <person name="Miao W."/>
            <person name="Ran C."/>
            <person name="Liu Y."/>
            <person name="Zhang J."/>
            <person name="Feng J."/>
            <person name="Wang M."/>
            <person name="Wang M."/>
            <person name="Wang L."/>
            <person name="Yao B."/>
        </authorList>
    </citation>
    <scope>NUCLEOTIDE SEQUENCE [LARGE SCALE GENOMIC DNA]</scope>
    <source>
        <strain evidence="1">Wuqing</strain>
    </source>
</reference>
<organism evidence="1 2">
    <name type="scientific">Thelohanellus kitauei</name>
    <name type="common">Myxosporean</name>
    <dbReference type="NCBI Taxonomy" id="669202"/>
    <lineage>
        <taxon>Eukaryota</taxon>
        <taxon>Metazoa</taxon>
        <taxon>Cnidaria</taxon>
        <taxon>Myxozoa</taxon>
        <taxon>Myxosporea</taxon>
        <taxon>Bivalvulida</taxon>
        <taxon>Platysporina</taxon>
        <taxon>Myxobolidae</taxon>
        <taxon>Thelohanellus</taxon>
    </lineage>
</organism>
<protein>
    <submittedName>
        <fullName evidence="1">Uncharacterized protein</fullName>
    </submittedName>
</protein>